<accession>A0A183E734</accession>
<sequence length="93" mass="10622">MFKISEEKPPLPVILKNLVVELYDEQKKPSCLKSAPNVVLPGYAKLSQGLLYVPFGHQLANNTYVKMSARTADKSDYCENGESQEWFIPNKFW</sequence>
<reference evidence="3" key="1">
    <citation type="submission" date="2016-06" db="UniProtKB">
        <authorList>
            <consortium name="WormBaseParasite"/>
        </authorList>
    </citation>
    <scope>IDENTIFICATION</scope>
</reference>
<dbReference type="Proteomes" id="UP000271098">
    <property type="component" value="Unassembled WGS sequence"/>
</dbReference>
<evidence type="ECO:0000313" key="1">
    <source>
        <dbReference type="EMBL" id="VDN28527.1"/>
    </source>
</evidence>
<name>A0A183E734_9BILA</name>
<evidence type="ECO:0000313" key="2">
    <source>
        <dbReference type="Proteomes" id="UP000271098"/>
    </source>
</evidence>
<proteinExistence type="predicted"/>
<protein>
    <submittedName>
        <fullName evidence="3">Auxin response factor</fullName>
    </submittedName>
</protein>
<gene>
    <name evidence="1" type="ORF">GPUH_LOCUS16775</name>
</gene>
<organism evidence="3">
    <name type="scientific">Gongylonema pulchrum</name>
    <dbReference type="NCBI Taxonomy" id="637853"/>
    <lineage>
        <taxon>Eukaryota</taxon>
        <taxon>Metazoa</taxon>
        <taxon>Ecdysozoa</taxon>
        <taxon>Nematoda</taxon>
        <taxon>Chromadorea</taxon>
        <taxon>Rhabditida</taxon>
        <taxon>Spirurina</taxon>
        <taxon>Spiruromorpha</taxon>
        <taxon>Spiruroidea</taxon>
        <taxon>Gongylonematidae</taxon>
        <taxon>Gongylonema</taxon>
    </lineage>
</organism>
<keyword evidence="2" id="KW-1185">Reference proteome</keyword>
<dbReference type="EMBL" id="UYRT01084222">
    <property type="protein sequence ID" value="VDN28527.1"/>
    <property type="molecule type" value="Genomic_DNA"/>
</dbReference>
<dbReference type="WBParaSite" id="GPUH_0001679701-mRNA-1">
    <property type="protein sequence ID" value="GPUH_0001679701-mRNA-1"/>
    <property type="gene ID" value="GPUH_0001679701"/>
</dbReference>
<dbReference type="OrthoDB" id="5815293at2759"/>
<dbReference type="AlphaFoldDB" id="A0A183E734"/>
<reference evidence="1 2" key="2">
    <citation type="submission" date="2018-11" db="EMBL/GenBank/DDBJ databases">
        <authorList>
            <consortium name="Pathogen Informatics"/>
        </authorList>
    </citation>
    <scope>NUCLEOTIDE SEQUENCE [LARGE SCALE GENOMIC DNA]</scope>
</reference>
<evidence type="ECO:0000313" key="3">
    <source>
        <dbReference type="WBParaSite" id="GPUH_0001679701-mRNA-1"/>
    </source>
</evidence>